<dbReference type="EMBL" id="PGCJ01000405">
    <property type="protein sequence ID" value="PLW29597.1"/>
    <property type="molecule type" value="Genomic_DNA"/>
</dbReference>
<proteinExistence type="predicted"/>
<feature type="compositionally biased region" description="Polar residues" evidence="1">
    <location>
        <begin position="1116"/>
        <end position="1135"/>
    </location>
</feature>
<reference evidence="4 5" key="1">
    <citation type="submission" date="2017-11" db="EMBL/GenBank/DDBJ databases">
        <title>De novo assembly and phasing of dikaryotic genomes from two isolates of Puccinia coronata f. sp. avenae, the causal agent of oat crown rust.</title>
        <authorList>
            <person name="Miller M.E."/>
            <person name="Zhang Y."/>
            <person name="Omidvar V."/>
            <person name="Sperschneider J."/>
            <person name="Schwessinger B."/>
            <person name="Raley C."/>
            <person name="Palmer J.M."/>
            <person name="Garnica D."/>
            <person name="Upadhyaya N."/>
            <person name="Rathjen J."/>
            <person name="Taylor J.M."/>
            <person name="Park R.F."/>
            <person name="Dodds P.N."/>
            <person name="Hirsch C.D."/>
            <person name="Kianian S.F."/>
            <person name="Figueroa M."/>
        </authorList>
    </citation>
    <scope>NUCLEOTIDE SEQUENCE [LARGE SCALE GENOMIC DNA]</scope>
    <source>
        <strain evidence="2">12NC29</strain>
        <strain evidence="3">12SD80</strain>
    </source>
</reference>
<feature type="region of interest" description="Disordered" evidence="1">
    <location>
        <begin position="852"/>
        <end position="882"/>
    </location>
</feature>
<feature type="compositionally biased region" description="Polar residues" evidence="1">
    <location>
        <begin position="759"/>
        <end position="770"/>
    </location>
</feature>
<feature type="region of interest" description="Disordered" evidence="1">
    <location>
        <begin position="1116"/>
        <end position="1142"/>
    </location>
</feature>
<evidence type="ECO:0000256" key="1">
    <source>
        <dbReference type="SAM" id="MobiDB-lite"/>
    </source>
</evidence>
<dbReference type="EMBL" id="PGCI01000043">
    <property type="protein sequence ID" value="PLW46038.1"/>
    <property type="molecule type" value="Genomic_DNA"/>
</dbReference>
<feature type="compositionally biased region" description="Polar residues" evidence="1">
    <location>
        <begin position="1"/>
        <end position="13"/>
    </location>
</feature>
<feature type="region of interest" description="Disordered" evidence="1">
    <location>
        <begin position="71"/>
        <end position="91"/>
    </location>
</feature>
<gene>
    <name evidence="2" type="ORF">PCANC_18878</name>
    <name evidence="3" type="ORF">PCASD_03528</name>
</gene>
<name>A0A2N5TVS6_9BASI</name>
<dbReference type="AlphaFoldDB" id="A0A2N5TVS6"/>
<feature type="region of interest" description="Disordered" evidence="1">
    <location>
        <begin position="213"/>
        <end position="287"/>
    </location>
</feature>
<feature type="compositionally biased region" description="Low complexity" evidence="1">
    <location>
        <begin position="19"/>
        <end position="31"/>
    </location>
</feature>
<dbReference type="Proteomes" id="UP000235388">
    <property type="component" value="Unassembled WGS sequence"/>
</dbReference>
<feature type="compositionally biased region" description="Polar residues" evidence="1">
    <location>
        <begin position="790"/>
        <end position="806"/>
    </location>
</feature>
<comment type="caution">
    <text evidence="2">The sequence shown here is derived from an EMBL/GenBank/DDBJ whole genome shotgun (WGS) entry which is preliminary data.</text>
</comment>
<dbReference type="OrthoDB" id="2507859at2759"/>
<dbReference type="Proteomes" id="UP000235392">
    <property type="component" value="Unassembled WGS sequence"/>
</dbReference>
<organism evidence="2 4">
    <name type="scientific">Puccinia coronata f. sp. avenae</name>
    <dbReference type="NCBI Taxonomy" id="200324"/>
    <lineage>
        <taxon>Eukaryota</taxon>
        <taxon>Fungi</taxon>
        <taxon>Dikarya</taxon>
        <taxon>Basidiomycota</taxon>
        <taxon>Pucciniomycotina</taxon>
        <taxon>Pucciniomycetes</taxon>
        <taxon>Pucciniales</taxon>
        <taxon>Pucciniaceae</taxon>
        <taxon>Puccinia</taxon>
    </lineage>
</organism>
<feature type="compositionally biased region" description="Polar residues" evidence="1">
    <location>
        <begin position="852"/>
        <end position="874"/>
    </location>
</feature>
<feature type="region of interest" description="Disordered" evidence="1">
    <location>
        <begin position="756"/>
        <end position="837"/>
    </location>
</feature>
<feature type="compositionally biased region" description="Basic and acidic residues" evidence="1">
    <location>
        <begin position="240"/>
        <end position="251"/>
    </location>
</feature>
<evidence type="ECO:0000313" key="4">
    <source>
        <dbReference type="Proteomes" id="UP000235388"/>
    </source>
</evidence>
<evidence type="ECO:0000313" key="2">
    <source>
        <dbReference type="EMBL" id="PLW29597.1"/>
    </source>
</evidence>
<feature type="compositionally biased region" description="Low complexity" evidence="1">
    <location>
        <begin position="809"/>
        <end position="833"/>
    </location>
</feature>
<feature type="region of interest" description="Disordered" evidence="1">
    <location>
        <begin position="477"/>
        <end position="515"/>
    </location>
</feature>
<keyword evidence="4" id="KW-1185">Reference proteome</keyword>
<feature type="compositionally biased region" description="Polar residues" evidence="1">
    <location>
        <begin position="213"/>
        <end position="236"/>
    </location>
</feature>
<feature type="region of interest" description="Disordered" evidence="1">
    <location>
        <begin position="1"/>
        <end position="33"/>
    </location>
</feature>
<protein>
    <submittedName>
        <fullName evidence="2">Uncharacterized protein</fullName>
    </submittedName>
</protein>
<accession>A0A2N5TVS6</accession>
<sequence>MIPYPSQSFAANRSTRHVSSSQSSLDLPQPSATQPTLVRAVGGIGEAPAQPKQTLSASHLISSTFNNPRLLNKFSGRQSSQNDTDTSGTLTHSSITLPTSLSYKRSHKKTYSDCHSISTDSHHHHIPTRSCTPTLPTVEIPSLIIPQNRIPRDKPPPSHHHLPSFSRSIVTNLGLAPISTSANHSLPPHPQYIPLNISLNPSSLHDSSILTRPSTHLSRSASQPSLIPSLLNQSRITKPPPDESIQHHQTEPIHPSTDSNNNHHQHQETPQPILAPPQEPCVANSPFQPATLVPEREIDLDLSNPPHIRDPIIHPRQLDTDSDPRPVHLTPKVAAKEPRKQPLSGFSFETSGKLFIKYALPKPRLEATLATPPSKIAQKSLKRHHRRGQSLNQNAGINTQSTITFPREIPDSPCADASMEILKERFWDAKHDNLDSQHVWAEIYISKLERQLWKSQAEEDISADCLRLCFPLGSHYNTPQKPQHSRRRAASASDAEKPRPGILTSLTRVADHNQTKTQKRARFDFVGFHKAFPNDIRRMKWSLQPGSPLEISDGPLNRLPCINSSCSPSSGVIAPRRSDFLFPTRRKSPSVHLPATNSVLLQPDTTPRVPPNIGSTYGYRIVRPTDNQQQLKSSRRRSRSVPDFRRVHYHPSSSPNLINGTAGFPSWAPREAASPNDLPIPQSFIDAMFPPVSDSPAIATSYPPEFLLSVDSGNKAVRRVSSTKNLRTSVCADIEVSDNPDKFAFYDLPAVPDAPLEPTNKSHLQSLSRFTETRPPVVVPLPPPPRKRNNVTPTTGTNSSNQNSLVGVQRNSSQTKRSTSQTQRSTSDTNRSTVETKWSMSESMIANLSFATSSDKTGCNPPLSQRFTTHTSSSPPEPLPDIRAHRVFPSFIQAPDLDLLSPQRVRARSSSCAYPTSPTCDSPADSANRYSGFSQVSSPPCSMYAAHPYIERENRPSTFMAGSPPLSALNLNPATQNLPRYIQGASAHTCMPTIDVARTSCDSCPSESSNSVIDPDKPINQADLFYQVPASPRRSLIQDYDDNIVKSRRILEGHREKRKKTKAAKAAKRSGLIDGILAGCASPRRTKIVVTRRSIIETQQLPTESVIDPAVQRGQFRSAQSDSMTSPADWSQRGSRSAVIQKVPTITDAFESH</sequence>
<evidence type="ECO:0000313" key="5">
    <source>
        <dbReference type="Proteomes" id="UP000235392"/>
    </source>
</evidence>
<feature type="region of interest" description="Disordered" evidence="1">
    <location>
        <begin position="625"/>
        <end position="662"/>
    </location>
</feature>
<evidence type="ECO:0000313" key="3">
    <source>
        <dbReference type="EMBL" id="PLW46038.1"/>
    </source>
</evidence>